<dbReference type="GO" id="GO:0007041">
    <property type="term" value="P:lysosomal transport"/>
    <property type="evidence" value="ECO:0007669"/>
    <property type="project" value="TreeGrafter"/>
</dbReference>
<dbReference type="InterPro" id="IPR014812">
    <property type="entry name" value="Vps51"/>
</dbReference>
<comment type="subcellular location">
    <subcellularLocation>
        <location evidence="3">Golgi apparatus</location>
        <location evidence="3">trans-Golgi network</location>
    </subcellularLocation>
</comment>
<protein>
    <recommendedName>
        <fullName evidence="2 3">Vacuolar protein sorting-associated protein 51 homolog</fullName>
    </recommendedName>
</protein>
<evidence type="ECO:0000256" key="1">
    <source>
        <dbReference type="ARBA" id="ARBA00006080"/>
    </source>
</evidence>
<dbReference type="AlphaFoldDB" id="A0A1I7XFL9"/>
<dbReference type="GO" id="GO:0005829">
    <property type="term" value="C:cytosol"/>
    <property type="evidence" value="ECO:0007669"/>
    <property type="project" value="GOC"/>
</dbReference>
<dbReference type="GO" id="GO:0000938">
    <property type="term" value="C:GARP complex"/>
    <property type="evidence" value="ECO:0007669"/>
    <property type="project" value="UniProtKB-UniRule"/>
</dbReference>
<dbReference type="GO" id="GO:0048193">
    <property type="term" value="P:Golgi vesicle transport"/>
    <property type="evidence" value="ECO:0007669"/>
    <property type="project" value="TreeGrafter"/>
</dbReference>
<dbReference type="GO" id="GO:0007030">
    <property type="term" value="P:Golgi organization"/>
    <property type="evidence" value="ECO:0007669"/>
    <property type="project" value="UniProtKB-UniRule"/>
</dbReference>
<dbReference type="PANTHER" id="PTHR15954:SF4">
    <property type="entry name" value="VACUOLAR PROTEIN SORTING-ASSOCIATED PROTEIN 51 HOMOLOG"/>
    <property type="match status" value="1"/>
</dbReference>
<comment type="subunit">
    <text evidence="3">Component of the Golgi-associated retrograde protein (GARP) complex.</text>
</comment>
<dbReference type="PANTHER" id="PTHR15954">
    <property type="entry name" value="VACUOLAR PROTEIN SORTING-ASSOCIATED PROTEIN 51 HOMOLOG"/>
    <property type="match status" value="1"/>
</dbReference>
<dbReference type="WBParaSite" id="Hba_16115">
    <property type="protein sequence ID" value="Hba_16115"/>
    <property type="gene ID" value="Hba_16115"/>
</dbReference>
<keyword evidence="3" id="KW-0445">Lipid transport</keyword>
<proteinExistence type="inferred from homology"/>
<dbReference type="Proteomes" id="UP000095283">
    <property type="component" value="Unplaced"/>
</dbReference>
<dbReference type="GO" id="GO:0016020">
    <property type="term" value="C:membrane"/>
    <property type="evidence" value="ECO:0007669"/>
    <property type="project" value="TreeGrafter"/>
</dbReference>
<evidence type="ECO:0000313" key="5">
    <source>
        <dbReference type="WBParaSite" id="Hba_16115"/>
    </source>
</evidence>
<keyword evidence="4" id="KW-1185">Reference proteome</keyword>
<keyword evidence="3" id="KW-0653">Protein transport</keyword>
<dbReference type="GO" id="GO:0032456">
    <property type="term" value="P:endocytic recycling"/>
    <property type="evidence" value="ECO:0007669"/>
    <property type="project" value="TreeGrafter"/>
</dbReference>
<evidence type="ECO:0000256" key="3">
    <source>
        <dbReference type="RuleBase" id="RU368010"/>
    </source>
</evidence>
<name>A0A1I7XFL9_HETBA</name>
<keyword evidence="3" id="KW-0813">Transport</keyword>
<dbReference type="Pfam" id="PF08700">
    <property type="entry name" value="VPS51_Exo84_N"/>
    <property type="match status" value="1"/>
</dbReference>
<keyword evidence="3" id="KW-0333">Golgi apparatus</keyword>
<dbReference type="GO" id="GO:0015031">
    <property type="term" value="P:protein transport"/>
    <property type="evidence" value="ECO:0007669"/>
    <property type="project" value="UniProtKB-UniRule"/>
</dbReference>
<sequence length="261" mass="29531">MLLVLKALRVKITLSNTIMKYGHSIAKRKNLDELVKEEEEMVAGVRRLDSDVHQLVYENYNKFLTATSTVRKIQDEFILLDDEMNSLSTSMKNISNLIGDLSGVLNGQRNDLVALGSSYKIATNLQFIFDLPNILQTYLDEGKYKDIVKLFLLAQQGLNKYADISNVAFILKKTEAIVAKLEEQVLLMKVIDGPTERIEDAADAIELLLQLGKDPNEIQHSLLLAAELSLKNDLKQLENEPADILDLVDKYVSFSQYNYAY</sequence>
<evidence type="ECO:0000313" key="4">
    <source>
        <dbReference type="Proteomes" id="UP000095283"/>
    </source>
</evidence>
<dbReference type="GO" id="GO:0042147">
    <property type="term" value="P:retrograde transport, endosome to Golgi"/>
    <property type="evidence" value="ECO:0007669"/>
    <property type="project" value="UniProtKB-UniRule"/>
</dbReference>
<reference evidence="5" key="1">
    <citation type="submission" date="2016-11" db="UniProtKB">
        <authorList>
            <consortium name="WormBaseParasite"/>
        </authorList>
    </citation>
    <scope>IDENTIFICATION</scope>
</reference>
<comment type="similarity">
    <text evidence="1 3">Belongs to the VPS51 family.</text>
</comment>
<dbReference type="GO" id="GO:1990745">
    <property type="term" value="C:EARP complex"/>
    <property type="evidence" value="ECO:0007669"/>
    <property type="project" value="TreeGrafter"/>
</dbReference>
<dbReference type="GO" id="GO:0006869">
    <property type="term" value="P:lipid transport"/>
    <property type="evidence" value="ECO:0007669"/>
    <property type="project" value="UniProtKB-UniRule"/>
</dbReference>
<evidence type="ECO:0000256" key="2">
    <source>
        <dbReference type="ARBA" id="ARBA00016122"/>
    </source>
</evidence>
<comment type="function">
    <text evidence="3">Acts as component of the GARP complex that is involved in retrograde transport from early and late endosomes to the trans-Golgi network (TGN).</text>
</comment>
<accession>A0A1I7XFL9</accession>
<organism evidence="4 5">
    <name type="scientific">Heterorhabditis bacteriophora</name>
    <name type="common">Entomopathogenic nematode worm</name>
    <dbReference type="NCBI Taxonomy" id="37862"/>
    <lineage>
        <taxon>Eukaryota</taxon>
        <taxon>Metazoa</taxon>
        <taxon>Ecdysozoa</taxon>
        <taxon>Nematoda</taxon>
        <taxon>Chromadorea</taxon>
        <taxon>Rhabditida</taxon>
        <taxon>Rhabditina</taxon>
        <taxon>Rhabditomorpha</taxon>
        <taxon>Strongyloidea</taxon>
        <taxon>Heterorhabditidae</taxon>
        <taxon>Heterorhabditis</taxon>
    </lineage>
</organism>